<gene>
    <name evidence="2" type="ORF">AMTR_s00078p00059300</name>
</gene>
<feature type="domain" description="Cop9 signalosome subunit 5 C-terminal" evidence="1">
    <location>
        <begin position="10"/>
        <end position="47"/>
    </location>
</feature>
<name>W1P842_AMBTC</name>
<sequence length="74" mass="8423">MGSFLVPALQKKEEDSQVAKITRENSEITVKQVHGLMAQVMKDTHFNLVHQASRILPILTDLLRPEPIVETMRN</sequence>
<dbReference type="STRING" id="13333.W1P842"/>
<dbReference type="Gramene" id="ERN03751">
    <property type="protein sequence ID" value="ERN03751"/>
    <property type="gene ID" value="AMTR_s00078p00059300"/>
</dbReference>
<evidence type="ECO:0000259" key="1">
    <source>
        <dbReference type="Pfam" id="PF18323"/>
    </source>
</evidence>
<proteinExistence type="predicted"/>
<dbReference type="Pfam" id="PF18323">
    <property type="entry name" value="CSN5_C"/>
    <property type="match status" value="1"/>
</dbReference>
<dbReference type="AlphaFoldDB" id="W1P842"/>
<accession>W1P842</accession>
<organism evidence="2 3">
    <name type="scientific">Amborella trichopoda</name>
    <dbReference type="NCBI Taxonomy" id="13333"/>
    <lineage>
        <taxon>Eukaryota</taxon>
        <taxon>Viridiplantae</taxon>
        <taxon>Streptophyta</taxon>
        <taxon>Embryophyta</taxon>
        <taxon>Tracheophyta</taxon>
        <taxon>Spermatophyta</taxon>
        <taxon>Magnoliopsida</taxon>
        <taxon>Amborellales</taxon>
        <taxon>Amborellaceae</taxon>
        <taxon>Amborella</taxon>
    </lineage>
</organism>
<dbReference type="Proteomes" id="UP000017836">
    <property type="component" value="Unassembled WGS sequence"/>
</dbReference>
<dbReference type="EMBL" id="KI394330">
    <property type="protein sequence ID" value="ERN03751.1"/>
    <property type="molecule type" value="Genomic_DNA"/>
</dbReference>
<dbReference type="eggNOG" id="KOG1554">
    <property type="taxonomic scope" value="Eukaryota"/>
</dbReference>
<keyword evidence="3" id="KW-1185">Reference proteome</keyword>
<evidence type="ECO:0000313" key="2">
    <source>
        <dbReference type="EMBL" id="ERN03751.1"/>
    </source>
</evidence>
<reference evidence="3" key="1">
    <citation type="journal article" date="2013" name="Science">
        <title>The Amborella genome and the evolution of flowering plants.</title>
        <authorList>
            <consortium name="Amborella Genome Project"/>
        </authorList>
    </citation>
    <scope>NUCLEOTIDE SEQUENCE [LARGE SCALE GENOMIC DNA]</scope>
</reference>
<dbReference type="InterPro" id="IPR040961">
    <property type="entry name" value="CSN5_C"/>
</dbReference>
<dbReference type="HOGENOM" id="CLU_2691090_0_0_1"/>
<evidence type="ECO:0000313" key="3">
    <source>
        <dbReference type="Proteomes" id="UP000017836"/>
    </source>
</evidence>
<protein>
    <recommendedName>
        <fullName evidence="1">Cop9 signalosome subunit 5 C-terminal domain-containing protein</fullName>
    </recommendedName>
</protein>